<comment type="similarity">
    <text evidence="1">Belongs to the histidine acid phosphatase family.</text>
</comment>
<dbReference type="SUPFAM" id="SSF53254">
    <property type="entry name" value="Phosphoglycerate mutase-like"/>
    <property type="match status" value="1"/>
</dbReference>
<name>A0A1W0XDI7_HYPEX</name>
<dbReference type="Pfam" id="PF00328">
    <property type="entry name" value="His_Phos_2"/>
    <property type="match status" value="1"/>
</dbReference>
<accession>A0A1W0XDI7</accession>
<dbReference type="InterPro" id="IPR029033">
    <property type="entry name" value="His_PPase_superfam"/>
</dbReference>
<dbReference type="Proteomes" id="UP000192578">
    <property type="component" value="Unassembled WGS sequence"/>
</dbReference>
<keyword evidence="3" id="KW-1185">Reference proteome</keyword>
<proteinExistence type="inferred from homology"/>
<organism evidence="2 3">
    <name type="scientific">Hypsibius exemplaris</name>
    <name type="common">Freshwater tardigrade</name>
    <dbReference type="NCBI Taxonomy" id="2072580"/>
    <lineage>
        <taxon>Eukaryota</taxon>
        <taxon>Metazoa</taxon>
        <taxon>Ecdysozoa</taxon>
        <taxon>Tardigrada</taxon>
        <taxon>Eutardigrada</taxon>
        <taxon>Parachela</taxon>
        <taxon>Hypsibioidea</taxon>
        <taxon>Hypsibiidae</taxon>
        <taxon>Hypsibius</taxon>
    </lineage>
</organism>
<dbReference type="OrthoDB" id="10257284at2759"/>
<dbReference type="InterPro" id="IPR000560">
    <property type="entry name" value="His_Pase_clade-2"/>
</dbReference>
<dbReference type="InterPro" id="IPR050645">
    <property type="entry name" value="Histidine_acid_phosphatase"/>
</dbReference>
<evidence type="ECO:0000313" key="2">
    <source>
        <dbReference type="EMBL" id="OQV25533.1"/>
    </source>
</evidence>
<dbReference type="EMBL" id="MTYJ01000002">
    <property type="protein sequence ID" value="OQV25533.1"/>
    <property type="molecule type" value="Genomic_DNA"/>
</dbReference>
<comment type="caution">
    <text evidence="2">The sequence shown here is derived from an EMBL/GenBank/DDBJ whole genome shotgun (WGS) entry which is preliminary data.</text>
</comment>
<gene>
    <name evidence="2" type="ORF">BV898_00472</name>
</gene>
<reference evidence="3" key="1">
    <citation type="submission" date="2017-01" db="EMBL/GenBank/DDBJ databases">
        <title>Comparative genomics of anhydrobiosis in the tardigrade Hypsibius dujardini.</title>
        <authorList>
            <person name="Yoshida Y."/>
            <person name="Koutsovoulos G."/>
            <person name="Laetsch D."/>
            <person name="Stevens L."/>
            <person name="Kumar S."/>
            <person name="Horikawa D."/>
            <person name="Ishino K."/>
            <person name="Komine S."/>
            <person name="Tomita M."/>
            <person name="Blaxter M."/>
            <person name="Arakawa K."/>
        </authorList>
    </citation>
    <scope>NUCLEOTIDE SEQUENCE [LARGE SCALE GENOMIC DNA]</scope>
    <source>
        <strain evidence="3">Z151</strain>
    </source>
</reference>
<sequence length="453" mass="51275">MMWKWRTVGALGSFAGTCYLVSHRQILHAKSPLDDAFASPSPASIGRVKERQNVPDLNQMELRNVQVFFRHGARSPLRILSFLDQPDWPKDKILGDPSFPAVSYKLLDVRGQPVPAGPYDQMYQKIIFKGGTPAGQLTKTGKEQVYDLGKEIRRKYVEERKLISPTFKSHEVYIRSTNMMRTIESARWLLSGMYGDNQAGDRITIFTEPAEREILYPNHSFCGQLKAVNKKLFKGIDEIPGLRENRIELQKLLDYKEDANNKKKLNYVDLRDEIIARQAHGIPVPETALAMMNEIELYAVKMLTFMVSGSHKKMRKDILRLACGPVLHLVHDNMDASVWNDDFYKLQLYACHDSMLLALLVTLGIFTGKWPPFAADLVFESYEDKAGRRWVRVLYLNEPVHLPGAEYGDVISREKFTALIGPYAITVDSYRQECLAGGEDGENGGDGGRSAGL</sequence>
<protein>
    <submittedName>
        <fullName evidence="2">Lysophosphatidic acid phosphatase type 6</fullName>
    </submittedName>
</protein>
<dbReference type="GO" id="GO:0016791">
    <property type="term" value="F:phosphatase activity"/>
    <property type="evidence" value="ECO:0007669"/>
    <property type="project" value="TreeGrafter"/>
</dbReference>
<dbReference type="Gene3D" id="3.40.50.1240">
    <property type="entry name" value="Phosphoglycerate mutase-like"/>
    <property type="match status" value="1"/>
</dbReference>
<evidence type="ECO:0000313" key="3">
    <source>
        <dbReference type="Proteomes" id="UP000192578"/>
    </source>
</evidence>
<dbReference type="PANTHER" id="PTHR11567:SF202">
    <property type="entry name" value="LYSOPHOSPHATIDIC ACID PHOSPHATASE TYPE 6"/>
    <property type="match status" value="1"/>
</dbReference>
<dbReference type="AlphaFoldDB" id="A0A1W0XDI7"/>
<dbReference type="CDD" id="cd07061">
    <property type="entry name" value="HP_HAP_like"/>
    <property type="match status" value="1"/>
</dbReference>
<dbReference type="PANTHER" id="PTHR11567">
    <property type="entry name" value="ACID PHOSPHATASE-RELATED"/>
    <property type="match status" value="1"/>
</dbReference>
<evidence type="ECO:0000256" key="1">
    <source>
        <dbReference type="ARBA" id="ARBA00005375"/>
    </source>
</evidence>